<dbReference type="PANTHER" id="PTHR38166:SF1">
    <property type="entry name" value="C2H2-TYPE DOMAIN-CONTAINING PROTEIN"/>
    <property type="match status" value="1"/>
</dbReference>
<dbReference type="PANTHER" id="PTHR38166">
    <property type="entry name" value="C2H2-TYPE DOMAIN-CONTAINING PROTEIN-RELATED"/>
    <property type="match status" value="1"/>
</dbReference>
<protein>
    <recommendedName>
        <fullName evidence="3">C2H2-type domain-containing protein</fullName>
    </recommendedName>
</protein>
<evidence type="ECO:0000313" key="4">
    <source>
        <dbReference type="EMBL" id="KXX76479.1"/>
    </source>
</evidence>
<feature type="compositionally biased region" description="Acidic residues" evidence="2">
    <location>
        <begin position="138"/>
        <end position="159"/>
    </location>
</feature>
<feature type="compositionally biased region" description="Basic and acidic residues" evidence="2">
    <location>
        <begin position="81"/>
        <end position="93"/>
    </location>
</feature>
<evidence type="ECO:0000313" key="5">
    <source>
        <dbReference type="Proteomes" id="UP000078237"/>
    </source>
</evidence>
<dbReference type="InterPro" id="IPR013087">
    <property type="entry name" value="Znf_C2H2_type"/>
</dbReference>
<dbReference type="EMBL" id="LCTW02000208">
    <property type="protein sequence ID" value="KXX76479.1"/>
    <property type="molecule type" value="Genomic_DNA"/>
</dbReference>
<feature type="region of interest" description="Disordered" evidence="2">
    <location>
        <begin position="81"/>
        <end position="181"/>
    </location>
</feature>
<evidence type="ECO:0000256" key="1">
    <source>
        <dbReference type="PROSITE-ProRule" id="PRU00042"/>
    </source>
</evidence>
<evidence type="ECO:0000259" key="3">
    <source>
        <dbReference type="PROSITE" id="PS50157"/>
    </source>
</evidence>
<sequence length="581" mass="63793">MADPDTPLISHYTETAKSTRIVSSSDSGYESYRASNHSSSSSSGYYTDARETRTRTGAEVVIITHRNITSGYDCAEPRASDYVSRRSFREARQGRRSVSGVASTRESPRSAVKRSTPNDASHHHADISNAPSVTIDSGAEDDSSSSNSDEDGSASEDEATQGSLSINERSSESGSDSSLVSPLLDTHRRQIVDQLMIEFRDLLNQTIGARSRPSGSDPPSASPSGHQGYQQNSSAGLQQSRGRDGGRSSSGSSQGRGDGNMDEGSGAGHPLEMPLGRKFACPYFKRDPRKYRKHRSCVGPGWTAVHRVKEHIYRRHKLPVFCTRCGVTFTRDTDLVAHSRLAQACEVRVFETPDGFSKEQERILRRKRKLAGSEESKWREMYKVLFPDDDEADVPSPYNESGDGMTWEAQRTQEFDNYERYLRRELPRVVRQRLEIAASEFSGPLENQLRGQLIDVVRDSQSQLFRLYRSTYPATANPGTASSQLPLEFRGEPAVADPTVHDMNGGGAADPVDFDFSAFFPQPLIDEHYVNPTDVNFTAPIATTPGGDHQAFSDSGYGSMGFGVSDCIDPGTGDPSGDRIL</sequence>
<feature type="domain" description="C2H2-type" evidence="3">
    <location>
        <begin position="320"/>
        <end position="353"/>
    </location>
</feature>
<dbReference type="GO" id="GO:0008270">
    <property type="term" value="F:zinc ion binding"/>
    <property type="evidence" value="ECO:0007669"/>
    <property type="project" value="UniProtKB-KW"/>
</dbReference>
<comment type="caution">
    <text evidence="4">The sequence shown here is derived from an EMBL/GenBank/DDBJ whole genome shotgun (WGS) entry which is preliminary data.</text>
</comment>
<feature type="region of interest" description="Disordered" evidence="2">
    <location>
        <begin position="208"/>
        <end position="273"/>
    </location>
</feature>
<name>A0A175VZ46_9PEZI</name>
<feature type="region of interest" description="Disordered" evidence="2">
    <location>
        <begin position="19"/>
        <end position="57"/>
    </location>
</feature>
<gene>
    <name evidence="4" type="ORF">MMYC01_206845</name>
</gene>
<dbReference type="AlphaFoldDB" id="A0A175VZ46"/>
<keyword evidence="1" id="KW-0862">Zinc</keyword>
<evidence type="ECO:0000256" key="2">
    <source>
        <dbReference type="SAM" id="MobiDB-lite"/>
    </source>
</evidence>
<dbReference type="VEuPathDB" id="FungiDB:MMYC01_206845"/>
<feature type="compositionally biased region" description="Polar residues" evidence="2">
    <location>
        <begin position="19"/>
        <end position="28"/>
    </location>
</feature>
<keyword evidence="5" id="KW-1185">Reference proteome</keyword>
<feature type="compositionally biased region" description="Polar residues" evidence="2">
    <location>
        <begin position="227"/>
        <end position="237"/>
    </location>
</feature>
<feature type="compositionally biased region" description="Low complexity" evidence="2">
    <location>
        <begin position="163"/>
        <end position="181"/>
    </location>
</feature>
<proteinExistence type="predicted"/>
<dbReference type="Proteomes" id="UP000078237">
    <property type="component" value="Unassembled WGS sequence"/>
</dbReference>
<keyword evidence="1" id="KW-0479">Metal-binding</keyword>
<feature type="compositionally biased region" description="Low complexity" evidence="2">
    <location>
        <begin position="29"/>
        <end position="46"/>
    </location>
</feature>
<reference evidence="4 5" key="1">
    <citation type="journal article" date="2016" name="Genome Announc.">
        <title>Genome Sequence of Madurella mycetomatis mm55, Isolated from a Human Mycetoma Case in Sudan.</title>
        <authorList>
            <person name="Smit S."/>
            <person name="Derks M.F."/>
            <person name="Bervoets S."/>
            <person name="Fahal A."/>
            <person name="van Leeuwen W."/>
            <person name="van Belkum A."/>
            <person name="van de Sande W.W."/>
        </authorList>
    </citation>
    <scope>NUCLEOTIDE SEQUENCE [LARGE SCALE GENOMIC DNA]</scope>
    <source>
        <strain evidence="5">mm55</strain>
    </source>
</reference>
<dbReference type="OrthoDB" id="4161727at2759"/>
<dbReference type="STRING" id="100816.A0A175VZ46"/>
<organism evidence="4 5">
    <name type="scientific">Madurella mycetomatis</name>
    <dbReference type="NCBI Taxonomy" id="100816"/>
    <lineage>
        <taxon>Eukaryota</taxon>
        <taxon>Fungi</taxon>
        <taxon>Dikarya</taxon>
        <taxon>Ascomycota</taxon>
        <taxon>Pezizomycotina</taxon>
        <taxon>Sordariomycetes</taxon>
        <taxon>Sordariomycetidae</taxon>
        <taxon>Sordariales</taxon>
        <taxon>Sordariales incertae sedis</taxon>
        <taxon>Madurella</taxon>
    </lineage>
</organism>
<dbReference type="PROSITE" id="PS50157">
    <property type="entry name" value="ZINC_FINGER_C2H2_2"/>
    <property type="match status" value="1"/>
</dbReference>
<accession>A0A175VZ46</accession>
<keyword evidence="1" id="KW-0863">Zinc-finger</keyword>
<feature type="compositionally biased region" description="Low complexity" evidence="2">
    <location>
        <begin position="208"/>
        <end position="225"/>
    </location>
</feature>